<dbReference type="EMBL" id="CAJNDS010002301">
    <property type="protein sequence ID" value="CAE7420692.1"/>
    <property type="molecule type" value="Genomic_DNA"/>
</dbReference>
<evidence type="ECO:0000313" key="2">
    <source>
        <dbReference type="Proteomes" id="UP000604046"/>
    </source>
</evidence>
<protein>
    <submittedName>
        <fullName evidence="1">Uncharacterized protein</fullName>
    </submittedName>
</protein>
<reference evidence="1" key="1">
    <citation type="submission" date="2021-02" db="EMBL/GenBank/DDBJ databases">
        <authorList>
            <person name="Dougan E. K."/>
            <person name="Rhodes N."/>
            <person name="Thang M."/>
            <person name="Chan C."/>
        </authorList>
    </citation>
    <scope>NUCLEOTIDE SEQUENCE</scope>
</reference>
<dbReference type="OrthoDB" id="429851at2759"/>
<organism evidence="1 2">
    <name type="scientific">Symbiodinium natans</name>
    <dbReference type="NCBI Taxonomy" id="878477"/>
    <lineage>
        <taxon>Eukaryota</taxon>
        <taxon>Sar</taxon>
        <taxon>Alveolata</taxon>
        <taxon>Dinophyceae</taxon>
        <taxon>Suessiales</taxon>
        <taxon>Symbiodiniaceae</taxon>
        <taxon>Symbiodinium</taxon>
    </lineage>
</organism>
<dbReference type="AlphaFoldDB" id="A0A812R4F2"/>
<keyword evidence="2" id="KW-1185">Reference proteome</keyword>
<gene>
    <name evidence="1" type="ORF">SNAT2548_LOCUS22885</name>
</gene>
<proteinExistence type="predicted"/>
<comment type="caution">
    <text evidence="1">The sequence shown here is derived from an EMBL/GenBank/DDBJ whole genome shotgun (WGS) entry which is preliminary data.</text>
</comment>
<accession>A0A812R4F2</accession>
<evidence type="ECO:0000313" key="1">
    <source>
        <dbReference type="EMBL" id="CAE7420692.1"/>
    </source>
</evidence>
<dbReference type="Proteomes" id="UP000604046">
    <property type="component" value="Unassembled WGS sequence"/>
</dbReference>
<name>A0A812R4F2_9DINO</name>
<sequence length="392" mass="43424">MQQAWRALEPPSGRRLQSGRQIAYRHTMATLAYYKEDGGNLLEERSLFAIRNYERTLQATAEWQFFCGNAIVGIQEATAAPGNATNQTVTEAASTPGQQISCAPGESLVNYIWPSYDSPSGISVGPGETQQLLMDGTGSRFFPVEAVVSALRDGTDRLPQTMNRLARLFPKDFVAPEGGERPHTDTLRSFFLFSQAYGPDGYYDSSSAAGVDRQRFHGGDLHNLLRRQDTVLQESGIRVFYSSGLLDEADIFSALFADVMLSVGGLTGKIVPRLGFHTGTRQQEWALPSFLLATLVFFLGLTTSSTMNSMEIPLFFKDARNLACNVAWLRVPQTTRWRCYQTMCWDSEAEEVRENDQVWPCSMYPTVSLRSTVDPPTKAEFLLCGGELSALG</sequence>